<reference evidence="2 3" key="1">
    <citation type="journal article" date="2019" name="Nat. Plants">
        <title>Genome sequencing of Musa balbisiana reveals subgenome evolution and function divergence in polyploid bananas.</title>
        <authorList>
            <person name="Yao X."/>
        </authorList>
    </citation>
    <scope>NUCLEOTIDE SEQUENCE [LARGE SCALE GENOMIC DNA]</scope>
    <source>
        <strain evidence="3">cv. DH-PKW</strain>
        <tissue evidence="2">Leaves</tissue>
    </source>
</reference>
<feature type="region of interest" description="Disordered" evidence="1">
    <location>
        <begin position="96"/>
        <end position="126"/>
    </location>
</feature>
<sequence length="165" mass="16999">MKEENGGGETVREVDAAAPAPVAPRAGAPPRPTITLPPRFTLESLFHGGGGGAGASEVSPGPLTLVSSFFADDPESECRSFTQLLVGAMNSPVPAARRTVGSAGEQGKEVEKRSSGGELESGGGLVRLGQNRPPILLAFPCSPLLSSRAHSPRPLPPSFFLSLPY</sequence>
<evidence type="ECO:0000313" key="3">
    <source>
        <dbReference type="Proteomes" id="UP000317650"/>
    </source>
</evidence>
<keyword evidence="3" id="KW-1185">Reference proteome</keyword>
<gene>
    <name evidence="2" type="ORF">C4D60_Mb07t01050</name>
</gene>
<name>A0A4S8JC31_MUSBA</name>
<feature type="compositionally biased region" description="Low complexity" evidence="1">
    <location>
        <begin position="16"/>
        <end position="26"/>
    </location>
</feature>
<feature type="compositionally biased region" description="Basic and acidic residues" evidence="1">
    <location>
        <begin position="106"/>
        <end position="115"/>
    </location>
</feature>
<accession>A0A4S8JC31</accession>
<comment type="caution">
    <text evidence="2">The sequence shown here is derived from an EMBL/GenBank/DDBJ whole genome shotgun (WGS) entry which is preliminary data.</text>
</comment>
<dbReference type="AlphaFoldDB" id="A0A4S8JC31"/>
<dbReference type="STRING" id="52838.A0A4S8JC31"/>
<feature type="compositionally biased region" description="Basic and acidic residues" evidence="1">
    <location>
        <begin position="1"/>
        <end position="15"/>
    </location>
</feature>
<evidence type="ECO:0000313" key="2">
    <source>
        <dbReference type="EMBL" id="THU59333.1"/>
    </source>
</evidence>
<protein>
    <submittedName>
        <fullName evidence="2">Uncharacterized protein</fullName>
    </submittedName>
</protein>
<dbReference type="Proteomes" id="UP000317650">
    <property type="component" value="Chromosome 7"/>
</dbReference>
<organism evidence="2 3">
    <name type="scientific">Musa balbisiana</name>
    <name type="common">Banana</name>
    <dbReference type="NCBI Taxonomy" id="52838"/>
    <lineage>
        <taxon>Eukaryota</taxon>
        <taxon>Viridiplantae</taxon>
        <taxon>Streptophyta</taxon>
        <taxon>Embryophyta</taxon>
        <taxon>Tracheophyta</taxon>
        <taxon>Spermatophyta</taxon>
        <taxon>Magnoliopsida</taxon>
        <taxon>Liliopsida</taxon>
        <taxon>Zingiberales</taxon>
        <taxon>Musaceae</taxon>
        <taxon>Musa</taxon>
    </lineage>
</organism>
<dbReference type="EMBL" id="PYDT01000005">
    <property type="protein sequence ID" value="THU59333.1"/>
    <property type="molecule type" value="Genomic_DNA"/>
</dbReference>
<proteinExistence type="predicted"/>
<evidence type="ECO:0000256" key="1">
    <source>
        <dbReference type="SAM" id="MobiDB-lite"/>
    </source>
</evidence>
<feature type="region of interest" description="Disordered" evidence="1">
    <location>
        <begin position="1"/>
        <end position="59"/>
    </location>
</feature>